<protein>
    <recommendedName>
        <fullName evidence="6">HTH-type transcriptional regulator TtuA</fullName>
    </recommendedName>
    <alternativeName>
        <fullName evidence="7">Tartrate utilization transcriptional regulator</fullName>
    </alternativeName>
</protein>
<accession>A0A6L9UHX2</accession>
<keyword evidence="4" id="KW-0804">Transcription</keyword>
<evidence type="ECO:0000313" key="10">
    <source>
        <dbReference type="Proteomes" id="UP000483035"/>
    </source>
</evidence>
<evidence type="ECO:0000256" key="4">
    <source>
        <dbReference type="ARBA" id="ARBA00023163"/>
    </source>
</evidence>
<dbReference type="PRINTS" id="PR00039">
    <property type="entry name" value="HTHLYSR"/>
</dbReference>
<dbReference type="RefSeq" id="WP_163993185.1">
    <property type="nucleotide sequence ID" value="NZ_WUEY01000026.1"/>
</dbReference>
<proteinExistence type="inferred from homology"/>
<dbReference type="InterPro" id="IPR050950">
    <property type="entry name" value="HTH-type_LysR_regulators"/>
</dbReference>
<dbReference type="SUPFAM" id="SSF46785">
    <property type="entry name" value="Winged helix' DNA-binding domain"/>
    <property type="match status" value="1"/>
</dbReference>
<dbReference type="Gene3D" id="1.10.10.10">
    <property type="entry name" value="Winged helix-like DNA-binding domain superfamily/Winged helix DNA-binding domain"/>
    <property type="match status" value="1"/>
</dbReference>
<evidence type="ECO:0000259" key="8">
    <source>
        <dbReference type="PROSITE" id="PS50931"/>
    </source>
</evidence>
<dbReference type="FunFam" id="1.10.10.10:FF:000001">
    <property type="entry name" value="LysR family transcriptional regulator"/>
    <property type="match status" value="1"/>
</dbReference>
<reference evidence="9 10" key="1">
    <citation type="submission" date="2019-12" db="EMBL/GenBank/DDBJ databases">
        <title>Rhizobium genotypes associated with high levels of biological nitrogen fixation by grain legumes in a temperate-maritime cropping system.</title>
        <authorList>
            <person name="Maluk M."/>
            <person name="Francesc Ferrando Molina F."/>
            <person name="Lopez Del Egido L."/>
            <person name="Lafos M."/>
            <person name="Langarica-Fuentes A."/>
            <person name="Gebre Yohannes G."/>
            <person name="Young M.W."/>
            <person name="Martin P."/>
            <person name="Gantlett R."/>
            <person name="Kenicer G."/>
            <person name="Hawes C."/>
            <person name="Begg G.S."/>
            <person name="Quilliam R.S."/>
            <person name="Squire G.R."/>
            <person name="Poole P.S."/>
            <person name="Young P.W."/>
            <person name="Iannetta P.M."/>
            <person name="James E.K."/>
        </authorList>
    </citation>
    <scope>NUCLEOTIDE SEQUENCE [LARGE SCALE GENOMIC DNA]</scope>
    <source>
        <strain evidence="9 10">JHI1118</strain>
    </source>
</reference>
<feature type="domain" description="HTH lysR-type" evidence="8">
    <location>
        <begin position="1"/>
        <end position="58"/>
    </location>
</feature>
<sequence length="294" mass="31878">MLLRHIRYLKAVVDHGSFTRAAQALHVSQPALSQQIRELELGLGARLLDRSGRQVRPTDLGVAYLRHVDRALKELDEATRAVRDVEDLSTGSLRLGITPSIAAYLIAPLLRHFRSSYPGIGLVVHVAAQEEIEPALRNDELDLGIGFGDLPAEDIETIPLHDERLALIVSAIWQGARGNAFTAAELASTPLALLDGSFSTRRLVDQYFQNSGLRSSVAVEVNSITALMEIVRQTDLATILPANVAGAGLATIGLPPEFAPRRAALLRRRNAYHSAAARAFVVATKEVTSAMDCK</sequence>
<dbReference type="PANTHER" id="PTHR30419">
    <property type="entry name" value="HTH-TYPE TRANSCRIPTIONAL REGULATOR YBHD"/>
    <property type="match status" value="1"/>
</dbReference>
<evidence type="ECO:0000256" key="6">
    <source>
        <dbReference type="ARBA" id="ARBA00067332"/>
    </source>
</evidence>
<name>A0A6L9UHX2_9HYPH</name>
<dbReference type="EMBL" id="WUEY01000026">
    <property type="protein sequence ID" value="NEI74178.1"/>
    <property type="molecule type" value="Genomic_DNA"/>
</dbReference>
<gene>
    <name evidence="9" type="primary">cynR</name>
    <name evidence="9" type="ORF">GR212_31970</name>
</gene>
<comment type="caution">
    <text evidence="9">The sequence shown here is derived from an EMBL/GenBank/DDBJ whole genome shotgun (WGS) entry which is preliminary data.</text>
</comment>
<dbReference type="PROSITE" id="PS50931">
    <property type="entry name" value="HTH_LYSR"/>
    <property type="match status" value="1"/>
</dbReference>
<comment type="function">
    <text evidence="5">Transcriptional regulator of the ttuABCDE tartrate utilization operon.</text>
</comment>
<evidence type="ECO:0000256" key="2">
    <source>
        <dbReference type="ARBA" id="ARBA00023015"/>
    </source>
</evidence>
<keyword evidence="3" id="KW-0238">DNA-binding</keyword>
<dbReference type="Proteomes" id="UP000483035">
    <property type="component" value="Unassembled WGS sequence"/>
</dbReference>
<evidence type="ECO:0000256" key="3">
    <source>
        <dbReference type="ARBA" id="ARBA00023125"/>
    </source>
</evidence>
<dbReference type="Pfam" id="PF00126">
    <property type="entry name" value="HTH_1"/>
    <property type="match status" value="1"/>
</dbReference>
<evidence type="ECO:0000256" key="1">
    <source>
        <dbReference type="ARBA" id="ARBA00009437"/>
    </source>
</evidence>
<evidence type="ECO:0000256" key="7">
    <source>
        <dbReference type="ARBA" id="ARBA00083243"/>
    </source>
</evidence>
<dbReference type="GO" id="GO:0003700">
    <property type="term" value="F:DNA-binding transcription factor activity"/>
    <property type="evidence" value="ECO:0007669"/>
    <property type="project" value="InterPro"/>
</dbReference>
<evidence type="ECO:0000256" key="5">
    <source>
        <dbReference type="ARBA" id="ARBA00054626"/>
    </source>
</evidence>
<dbReference type="InterPro" id="IPR000847">
    <property type="entry name" value="LysR_HTH_N"/>
</dbReference>
<comment type="similarity">
    <text evidence="1">Belongs to the LysR transcriptional regulatory family.</text>
</comment>
<dbReference type="Gene3D" id="3.40.190.290">
    <property type="match status" value="1"/>
</dbReference>
<dbReference type="InterPro" id="IPR036390">
    <property type="entry name" value="WH_DNA-bd_sf"/>
</dbReference>
<organism evidence="9 10">
    <name type="scientific">Rhizobium lusitanum</name>
    <dbReference type="NCBI Taxonomy" id="293958"/>
    <lineage>
        <taxon>Bacteria</taxon>
        <taxon>Pseudomonadati</taxon>
        <taxon>Pseudomonadota</taxon>
        <taxon>Alphaproteobacteria</taxon>
        <taxon>Hyphomicrobiales</taxon>
        <taxon>Rhizobiaceae</taxon>
        <taxon>Rhizobium/Agrobacterium group</taxon>
        <taxon>Rhizobium</taxon>
    </lineage>
</organism>
<dbReference type="GO" id="GO:0003677">
    <property type="term" value="F:DNA binding"/>
    <property type="evidence" value="ECO:0007669"/>
    <property type="project" value="UniProtKB-KW"/>
</dbReference>
<dbReference type="InterPro" id="IPR036388">
    <property type="entry name" value="WH-like_DNA-bd_sf"/>
</dbReference>
<dbReference type="NCBIfam" id="NF008416">
    <property type="entry name" value="PRK11242.1"/>
    <property type="match status" value="1"/>
</dbReference>
<dbReference type="InterPro" id="IPR005119">
    <property type="entry name" value="LysR_subst-bd"/>
</dbReference>
<dbReference type="Pfam" id="PF03466">
    <property type="entry name" value="LysR_substrate"/>
    <property type="match status" value="1"/>
</dbReference>
<dbReference type="SUPFAM" id="SSF53850">
    <property type="entry name" value="Periplasmic binding protein-like II"/>
    <property type="match status" value="1"/>
</dbReference>
<dbReference type="GO" id="GO:0005829">
    <property type="term" value="C:cytosol"/>
    <property type="evidence" value="ECO:0007669"/>
    <property type="project" value="TreeGrafter"/>
</dbReference>
<dbReference type="AlphaFoldDB" id="A0A6L9UHX2"/>
<keyword evidence="2" id="KW-0805">Transcription regulation</keyword>
<evidence type="ECO:0000313" key="9">
    <source>
        <dbReference type="EMBL" id="NEI74178.1"/>
    </source>
</evidence>